<feature type="compositionally biased region" description="Polar residues" evidence="1">
    <location>
        <begin position="12"/>
        <end position="26"/>
    </location>
</feature>
<feature type="region of interest" description="Disordered" evidence="1">
    <location>
        <begin position="1"/>
        <end position="28"/>
    </location>
</feature>
<organism evidence="3 4">
    <name type="scientific">Coprinellus micaceus</name>
    <name type="common">Glistening ink-cap mushroom</name>
    <name type="synonym">Coprinus micaceus</name>
    <dbReference type="NCBI Taxonomy" id="71717"/>
    <lineage>
        <taxon>Eukaryota</taxon>
        <taxon>Fungi</taxon>
        <taxon>Dikarya</taxon>
        <taxon>Basidiomycota</taxon>
        <taxon>Agaricomycotina</taxon>
        <taxon>Agaricomycetes</taxon>
        <taxon>Agaricomycetidae</taxon>
        <taxon>Agaricales</taxon>
        <taxon>Agaricineae</taxon>
        <taxon>Psathyrellaceae</taxon>
        <taxon>Coprinellus</taxon>
    </lineage>
</organism>
<name>A0A4Y7TQJ6_COPMI</name>
<protein>
    <recommendedName>
        <fullName evidence="2">CSN8/PSMD8/EIF3K domain-containing protein</fullName>
    </recommendedName>
</protein>
<comment type="caution">
    <text evidence="3">The sequence shown here is derived from an EMBL/GenBank/DDBJ whole genome shotgun (WGS) entry which is preliminary data.</text>
</comment>
<keyword evidence="4" id="KW-1185">Reference proteome</keyword>
<gene>
    <name evidence="3" type="ORF">FA13DRAFT_1787883</name>
</gene>
<dbReference type="EMBL" id="QPFP01000006">
    <property type="protein sequence ID" value="TEB36443.1"/>
    <property type="molecule type" value="Genomic_DNA"/>
</dbReference>
<evidence type="ECO:0000259" key="2">
    <source>
        <dbReference type="Pfam" id="PF10075"/>
    </source>
</evidence>
<dbReference type="STRING" id="71717.A0A4Y7TQJ6"/>
<dbReference type="Proteomes" id="UP000298030">
    <property type="component" value="Unassembled WGS sequence"/>
</dbReference>
<proteinExistence type="predicted"/>
<evidence type="ECO:0000313" key="4">
    <source>
        <dbReference type="Proteomes" id="UP000298030"/>
    </source>
</evidence>
<dbReference type="Gene3D" id="1.25.40.990">
    <property type="match status" value="1"/>
</dbReference>
<dbReference type="InterPro" id="IPR033464">
    <property type="entry name" value="CSN8_PSD8_EIF3K"/>
</dbReference>
<dbReference type="AlphaFoldDB" id="A0A4Y7TQJ6"/>
<feature type="compositionally biased region" description="Basic residues" evidence="1">
    <location>
        <begin position="1"/>
        <end position="11"/>
    </location>
</feature>
<feature type="domain" description="CSN8/PSMD8/EIF3K" evidence="2">
    <location>
        <begin position="73"/>
        <end position="213"/>
    </location>
</feature>
<sequence>MLPGRSHRRQRQATQGSQPSGNTPDSYQLRFPTVVDAVSRSDYDAVTQIAEEIDLNAVSDRQNSRLLAIAPLVLVYLIQNQTPPARYALARLSESHAAHPLINLLTSLLAFTTTRDHRQVYGTGEKIVDLVSQADFFHQEFGLVLTKLTTVFIEQFRRRTFELISKAYSSLPRSLAEKYLGASGEAIVAEAAKNGWEYDSGAQLLKPNASTAREERQMSSSSLSSFVFIANSVGKLEA</sequence>
<dbReference type="Pfam" id="PF10075">
    <property type="entry name" value="CSN8_PSD8_EIF3K"/>
    <property type="match status" value="1"/>
</dbReference>
<accession>A0A4Y7TQJ6</accession>
<evidence type="ECO:0000256" key="1">
    <source>
        <dbReference type="SAM" id="MobiDB-lite"/>
    </source>
</evidence>
<reference evidence="3 4" key="1">
    <citation type="journal article" date="2019" name="Nat. Ecol. Evol.">
        <title>Megaphylogeny resolves global patterns of mushroom evolution.</title>
        <authorList>
            <person name="Varga T."/>
            <person name="Krizsan K."/>
            <person name="Foldi C."/>
            <person name="Dima B."/>
            <person name="Sanchez-Garcia M."/>
            <person name="Sanchez-Ramirez S."/>
            <person name="Szollosi G.J."/>
            <person name="Szarkandi J.G."/>
            <person name="Papp V."/>
            <person name="Albert L."/>
            <person name="Andreopoulos W."/>
            <person name="Angelini C."/>
            <person name="Antonin V."/>
            <person name="Barry K.W."/>
            <person name="Bougher N.L."/>
            <person name="Buchanan P."/>
            <person name="Buyck B."/>
            <person name="Bense V."/>
            <person name="Catcheside P."/>
            <person name="Chovatia M."/>
            <person name="Cooper J."/>
            <person name="Damon W."/>
            <person name="Desjardin D."/>
            <person name="Finy P."/>
            <person name="Geml J."/>
            <person name="Haridas S."/>
            <person name="Hughes K."/>
            <person name="Justo A."/>
            <person name="Karasinski D."/>
            <person name="Kautmanova I."/>
            <person name="Kiss B."/>
            <person name="Kocsube S."/>
            <person name="Kotiranta H."/>
            <person name="LaButti K.M."/>
            <person name="Lechner B.E."/>
            <person name="Liimatainen K."/>
            <person name="Lipzen A."/>
            <person name="Lukacs Z."/>
            <person name="Mihaltcheva S."/>
            <person name="Morgado L.N."/>
            <person name="Niskanen T."/>
            <person name="Noordeloos M.E."/>
            <person name="Ohm R.A."/>
            <person name="Ortiz-Santana B."/>
            <person name="Ovrebo C."/>
            <person name="Racz N."/>
            <person name="Riley R."/>
            <person name="Savchenko A."/>
            <person name="Shiryaev A."/>
            <person name="Soop K."/>
            <person name="Spirin V."/>
            <person name="Szebenyi C."/>
            <person name="Tomsovsky M."/>
            <person name="Tulloss R.E."/>
            <person name="Uehling J."/>
            <person name="Grigoriev I.V."/>
            <person name="Vagvolgyi C."/>
            <person name="Papp T."/>
            <person name="Martin F.M."/>
            <person name="Miettinen O."/>
            <person name="Hibbett D.S."/>
            <person name="Nagy L.G."/>
        </authorList>
    </citation>
    <scope>NUCLEOTIDE SEQUENCE [LARGE SCALE GENOMIC DNA]</scope>
    <source>
        <strain evidence="3 4">FP101781</strain>
    </source>
</reference>
<evidence type="ECO:0000313" key="3">
    <source>
        <dbReference type="EMBL" id="TEB36443.1"/>
    </source>
</evidence>
<dbReference type="OrthoDB" id="5351233at2759"/>